<organism evidence="2">
    <name type="scientific">uncultured Chloroflexia bacterium</name>
    <dbReference type="NCBI Taxonomy" id="1672391"/>
    <lineage>
        <taxon>Bacteria</taxon>
        <taxon>Bacillati</taxon>
        <taxon>Chloroflexota</taxon>
        <taxon>Chloroflexia</taxon>
        <taxon>environmental samples</taxon>
    </lineage>
</organism>
<accession>A0A6J4H2D7</accession>
<protein>
    <recommendedName>
        <fullName evidence="3">Glycerophosphoryl diester phosphodiesterase membrane domain-containing protein</fullName>
    </recommendedName>
</protein>
<feature type="transmembrane region" description="Helical" evidence="1">
    <location>
        <begin position="158"/>
        <end position="177"/>
    </location>
</feature>
<proteinExistence type="predicted"/>
<sequence>MKRSAALPWALALLDDGLRLYRRHLLSFVMIAALVMVPLAAVGLLWTTWVQTQLGGAWIALGAILLAIIQYPLLLVAYAGIARAASMALDRRPIRVRDALRIGPVRVIAMGCYTVLFFLITSICLLGLFLAVVCPLLWGASFGGTMIGALGGSGTIGAAGSFVVVIFGIAFLAVLLLSGAAFASQAYAVQAFALEQRPIGASMSRSVDLLTFRFGRNLLVFMGAGAIVSTLLVAYLGTLFGGGMGLLRFLDVELSPLTTTVLQSVATTATQVLLMPPLSIWMAMLHRALAQERDGQDLVVEVEEWLGRTNDQRPTTATSDA</sequence>
<feature type="transmembrane region" description="Helical" evidence="1">
    <location>
        <begin position="218"/>
        <end position="241"/>
    </location>
</feature>
<evidence type="ECO:0000256" key="1">
    <source>
        <dbReference type="SAM" id="Phobius"/>
    </source>
</evidence>
<keyword evidence="1" id="KW-1133">Transmembrane helix</keyword>
<name>A0A6J4H2D7_9CHLR</name>
<evidence type="ECO:0008006" key="3">
    <source>
        <dbReference type="Google" id="ProtNLM"/>
    </source>
</evidence>
<feature type="transmembrane region" description="Helical" evidence="1">
    <location>
        <begin position="25"/>
        <end position="46"/>
    </location>
</feature>
<feature type="transmembrane region" description="Helical" evidence="1">
    <location>
        <begin position="107"/>
        <end position="138"/>
    </location>
</feature>
<dbReference type="AlphaFoldDB" id="A0A6J4H2D7"/>
<feature type="transmembrane region" description="Helical" evidence="1">
    <location>
        <begin position="58"/>
        <end position="86"/>
    </location>
</feature>
<keyword evidence="1" id="KW-0472">Membrane</keyword>
<gene>
    <name evidence="2" type="ORF">AVDCRST_MAG26-113</name>
</gene>
<reference evidence="2" key="1">
    <citation type="submission" date="2020-02" db="EMBL/GenBank/DDBJ databases">
        <authorList>
            <person name="Meier V. D."/>
        </authorList>
    </citation>
    <scope>NUCLEOTIDE SEQUENCE</scope>
    <source>
        <strain evidence="2">AVDCRST_MAG26</strain>
    </source>
</reference>
<dbReference type="EMBL" id="CADCTK010000031">
    <property type="protein sequence ID" value="CAA9211429.1"/>
    <property type="molecule type" value="Genomic_DNA"/>
</dbReference>
<evidence type="ECO:0000313" key="2">
    <source>
        <dbReference type="EMBL" id="CAA9211429.1"/>
    </source>
</evidence>
<keyword evidence="1" id="KW-0812">Transmembrane</keyword>